<dbReference type="PANTHER" id="PTHR45641:SF19">
    <property type="entry name" value="NEPHROCYSTIN-3"/>
    <property type="match status" value="1"/>
</dbReference>
<dbReference type="InterPro" id="IPR011990">
    <property type="entry name" value="TPR-like_helical_dom_sf"/>
</dbReference>
<feature type="domain" description="Nephrocystin 3 helical" evidence="8">
    <location>
        <begin position="700"/>
        <end position="748"/>
    </location>
</feature>
<feature type="domain" description="Nephrocystin-3 alpha-beta" evidence="10">
    <location>
        <begin position="338"/>
        <end position="487"/>
    </location>
</feature>
<comment type="caution">
    <text evidence="11">The sequence shown here is derived from an EMBL/GenBank/DDBJ whole genome shotgun (WGS) entry which is preliminary data.</text>
</comment>
<feature type="repeat" description="TPR" evidence="5">
    <location>
        <begin position="1261"/>
        <end position="1294"/>
    </location>
</feature>
<evidence type="ECO:0000256" key="2">
    <source>
        <dbReference type="ARBA" id="ARBA00022737"/>
    </source>
</evidence>
<evidence type="ECO:0000256" key="5">
    <source>
        <dbReference type="PROSITE-ProRule" id="PRU00339"/>
    </source>
</evidence>
<evidence type="ECO:0000259" key="8">
    <source>
        <dbReference type="Pfam" id="PF24884"/>
    </source>
</evidence>
<dbReference type="InterPro" id="IPR056885">
    <property type="entry name" value="TPR_NPHP3"/>
</dbReference>
<feature type="repeat" description="TPR" evidence="5">
    <location>
        <begin position="1093"/>
        <end position="1126"/>
    </location>
</feature>
<evidence type="ECO:0000259" key="10">
    <source>
        <dbReference type="Pfam" id="PF25022"/>
    </source>
</evidence>
<evidence type="ECO:0000256" key="4">
    <source>
        <dbReference type="ARBA" id="ARBA00040387"/>
    </source>
</evidence>
<keyword evidence="6" id="KW-0175">Coiled coil</keyword>
<dbReference type="Pfam" id="PF24885">
    <property type="entry name" value="TPR_NPHP3"/>
    <property type="match status" value="1"/>
</dbReference>
<dbReference type="Pfam" id="PF25022">
    <property type="entry name" value="NPHP3"/>
    <property type="match status" value="1"/>
</dbReference>
<dbReference type="Pfam" id="PF13176">
    <property type="entry name" value="TPR_7"/>
    <property type="match status" value="1"/>
</dbReference>
<evidence type="ECO:0000313" key="12">
    <source>
        <dbReference type="Proteomes" id="UP001266305"/>
    </source>
</evidence>
<dbReference type="EMBL" id="JASSZA010000017">
    <property type="protein sequence ID" value="KAK2090324.1"/>
    <property type="molecule type" value="Genomic_DNA"/>
</dbReference>
<dbReference type="Pfam" id="PF13424">
    <property type="entry name" value="TPR_12"/>
    <property type="match status" value="2"/>
</dbReference>
<feature type="domain" description="Nephrocystin-3 TPR-repeats region" evidence="9">
    <location>
        <begin position="845"/>
        <end position="1083"/>
    </location>
</feature>
<dbReference type="PANTHER" id="PTHR45641">
    <property type="entry name" value="TETRATRICOPEPTIDE REPEAT PROTEIN (AFU_ORTHOLOGUE AFUA_6G03870)"/>
    <property type="match status" value="1"/>
</dbReference>
<dbReference type="SUPFAM" id="SSF52540">
    <property type="entry name" value="P-loop containing nucleoside triphosphate hydrolases"/>
    <property type="match status" value="1"/>
</dbReference>
<evidence type="ECO:0000256" key="1">
    <source>
        <dbReference type="ARBA" id="ARBA00022687"/>
    </source>
</evidence>
<dbReference type="InterPro" id="IPR019734">
    <property type="entry name" value="TPR_rpt"/>
</dbReference>
<organism evidence="11 12">
    <name type="scientific">Saguinus oedipus</name>
    <name type="common">Cotton-top tamarin</name>
    <name type="synonym">Oedipomidas oedipus</name>
    <dbReference type="NCBI Taxonomy" id="9490"/>
    <lineage>
        <taxon>Eukaryota</taxon>
        <taxon>Metazoa</taxon>
        <taxon>Chordata</taxon>
        <taxon>Craniata</taxon>
        <taxon>Vertebrata</taxon>
        <taxon>Euteleostomi</taxon>
        <taxon>Mammalia</taxon>
        <taxon>Eutheria</taxon>
        <taxon>Euarchontoglires</taxon>
        <taxon>Primates</taxon>
        <taxon>Haplorrhini</taxon>
        <taxon>Platyrrhini</taxon>
        <taxon>Cebidae</taxon>
        <taxon>Callitrichinae</taxon>
        <taxon>Saguinus</taxon>
    </lineage>
</organism>
<proteinExistence type="predicted"/>
<sequence>MGTASSLVSPAGGEVIEDTYGAGGGEACEIPVEVKPKARLLRNSFRRGAGAVAGAGPGSLPRGAGAGGLLGASFKSTGSSVPELEYAAAEYERLKKEYEIFRVSKNQELLSMGRREAKLDTENKRLRAELQKKLARKCPEEANANLQRHSRPRAHPLRRLVTSVEATQQTLPTSALQKTYQKILREKESALEAKYQAMERAATFEHDRDKVKRQFKIFRETKENEIQDLLRAKRELESKLQRLQAQGIQIFDPGESDSDDNCTDVTAAGTQCEYWTGGALGSEPSIGSMIQLQQSFRGPEFAHSSIDVEGPFANVNRDDWDIAVASLLQVTPLFSHALWSNTVRCYLIYTDETQPEMDLFLKDYSPKLKRMCETMGYFFHAVYFPIDVENQYLTVRKWEIEKKVWHLLLEDCEEAFLKNPEGKPRLICHRLEDGKVSSDSVQQLIDQVSNLNKTNKAKIIDHSGDPAEGVYKTYVCVEKIIKQDILGFENTDLESKDLGSEDSIPEEDDFGDVLWDIHDEQEQMETFQQASNSAHELGFEKTRIYQPHIYYATICNPPIPGLGQLGNLYYQRLNDLVAAPAPIPPLLVSGGPGSGKSLLLSKWYDALMQHSWSVSALTLDPAKLLEEFPRWLEKLSARHQGSIIIIIDSIDQVQQVEKHMKWLIDPLPVNVRVIVSVNVETCPPAWRLWPTLHLDPLSPKDAKSIVIAECHSVDIKLSKEQEKQLEQHCRSATTCNALYVTLFGKMIARLVLHSILESMANDVDKELMKQILCLVSVSHNGVSESELMELYPEMSWAFLTSLIHSLHKMRLLTYGCGLLRFQHLQAWETVRLEYLEGPTVAASYRQKLINYFTLQLSQDRVTWRSADELPWLFQQQGSKQKLHDCLLNLFVSQNLYKRGHFAELLSYWQFVGKDKSAMAAEYFDSLKQYEKNCEGEENMSCLADLYETLGRFLKDLGLLSQAVVPLQRSLEIRETALDPDHPRVAQSLHQLASVYVQWKKFGNAEQLYKQALEISENAYGADHPYTARELEALATLYQKQNKYEQADHFRKKSFKIRQKAIKKKGNLYGFALLRRRALQLEELTLGKDTPDNARTLNELGVLYYLQNNLETADQFLKRSLEMRERVLGPDHPDCAQSLNNLAALCNEKKQYDKAEELYERALDIRRRALAPDHPSLAYTVKHLAILYKKMGKLDKAVPLYELAVEIRQKSFGPKHPSVATALVNLAVLYSQMKKHVEALPLYERALKIYEDSLGRMHPRVGETLKNLAVLSYEEGDFEKAAELYKRAMEIKEAETSLLGGKAPSRHSSSGDTFSLKTAHSPNVFLQQGQR</sequence>
<evidence type="ECO:0000256" key="6">
    <source>
        <dbReference type="SAM" id="Coils"/>
    </source>
</evidence>
<feature type="repeat" description="TPR" evidence="5">
    <location>
        <begin position="1135"/>
        <end position="1168"/>
    </location>
</feature>
<dbReference type="SMART" id="SM00028">
    <property type="entry name" value="TPR"/>
    <property type="match status" value="8"/>
</dbReference>
<keyword evidence="2" id="KW-0677">Repeat</keyword>
<feature type="repeat" description="TPR" evidence="5">
    <location>
        <begin position="1219"/>
        <end position="1252"/>
    </location>
</feature>
<keyword evidence="12" id="KW-1185">Reference proteome</keyword>
<reference evidence="11 12" key="1">
    <citation type="submission" date="2023-05" db="EMBL/GenBank/DDBJ databases">
        <title>B98-5 Cell Line De Novo Hybrid Assembly: An Optical Mapping Approach.</title>
        <authorList>
            <person name="Kananen K."/>
            <person name="Auerbach J.A."/>
            <person name="Kautto E."/>
            <person name="Blachly J.S."/>
        </authorList>
    </citation>
    <scope>NUCLEOTIDE SEQUENCE [LARGE SCALE GENOMIC DNA]</scope>
    <source>
        <strain evidence="11">B95-8</strain>
        <tissue evidence="11">Cell line</tissue>
    </source>
</reference>
<feature type="domain" description="Nephrocystin 3 helical" evidence="8">
    <location>
        <begin position="749"/>
        <end position="834"/>
    </location>
</feature>
<feature type="repeat" description="TPR" evidence="5">
    <location>
        <begin position="1177"/>
        <end position="1210"/>
    </location>
</feature>
<keyword evidence="1" id="KW-0879">Wnt signaling pathway</keyword>
<dbReference type="InterPro" id="IPR056886">
    <property type="entry name" value="NPHP3_ab_dom"/>
</dbReference>
<dbReference type="SUPFAM" id="SSF48452">
    <property type="entry name" value="TPR-like"/>
    <property type="match status" value="2"/>
</dbReference>
<protein>
    <recommendedName>
        <fullName evidence="4">Nephrocystin-3</fullName>
    </recommendedName>
</protein>
<evidence type="ECO:0000313" key="11">
    <source>
        <dbReference type="EMBL" id="KAK2090324.1"/>
    </source>
</evidence>
<evidence type="ECO:0000256" key="3">
    <source>
        <dbReference type="ARBA" id="ARBA00022803"/>
    </source>
</evidence>
<dbReference type="InterPro" id="IPR027417">
    <property type="entry name" value="P-loop_NTPase"/>
</dbReference>
<dbReference type="InterPro" id="IPR056883">
    <property type="entry name" value="NPHP3_hel"/>
</dbReference>
<gene>
    <name evidence="11" type="primary">NPHP3</name>
    <name evidence="11" type="ORF">P7K49_031580</name>
</gene>
<dbReference type="Pfam" id="PF24884">
    <property type="entry name" value="NPHP3_hel"/>
    <property type="match status" value="2"/>
</dbReference>
<evidence type="ECO:0000256" key="7">
    <source>
        <dbReference type="SAM" id="MobiDB-lite"/>
    </source>
</evidence>
<name>A0ABQ9U0L3_SAGOE</name>
<evidence type="ECO:0000259" key="9">
    <source>
        <dbReference type="Pfam" id="PF24885"/>
    </source>
</evidence>
<dbReference type="Proteomes" id="UP001266305">
    <property type="component" value="Unassembled WGS sequence"/>
</dbReference>
<dbReference type="Gene3D" id="1.25.40.10">
    <property type="entry name" value="Tetratricopeptide repeat domain"/>
    <property type="match status" value="3"/>
</dbReference>
<feature type="compositionally biased region" description="Polar residues" evidence="7">
    <location>
        <begin position="1305"/>
        <end position="1330"/>
    </location>
</feature>
<dbReference type="PROSITE" id="PS50005">
    <property type="entry name" value="TPR"/>
    <property type="match status" value="6"/>
</dbReference>
<feature type="region of interest" description="Disordered" evidence="7">
    <location>
        <begin position="1296"/>
        <end position="1330"/>
    </location>
</feature>
<accession>A0ABQ9U0L3</accession>
<feature type="repeat" description="TPR" evidence="5">
    <location>
        <begin position="985"/>
        <end position="1018"/>
    </location>
</feature>
<keyword evidence="3 5" id="KW-0802">TPR repeat</keyword>
<feature type="coiled-coil region" evidence="6">
    <location>
        <begin position="181"/>
        <end position="246"/>
    </location>
</feature>